<accession>A0A915IWH0</accession>
<keyword evidence="1" id="KW-1185">Reference proteome</keyword>
<sequence length="249" mass="28753">MTPTWNKHGEFFIKFINSSPVGVDQNEYVSCYTTRRKRASEGCLEAVDKTQEEHDVEKTVRYSVSKIINTAMHIQMAKGMVGSALDADFRRILKEASILSEEASIELGPEVMIAEAVIFAVVDGYYSSKVVQKIEEQISLSWGEDVVQWLRSFLTAHESDYIRKLIQEKALLQMSIQDMTSKFALHNYSYEFYATPSFYVDNDRHARQVANNFIDVNQRIDIESRTWPQANQRLHVECAYPDEYKKIVQ</sequence>
<dbReference type="AlphaFoldDB" id="A0A915IWH0"/>
<proteinExistence type="predicted"/>
<evidence type="ECO:0000313" key="1">
    <source>
        <dbReference type="Proteomes" id="UP000887565"/>
    </source>
</evidence>
<dbReference type="WBParaSite" id="nRc.2.0.1.t18424-RA">
    <property type="protein sequence ID" value="nRc.2.0.1.t18424-RA"/>
    <property type="gene ID" value="nRc.2.0.1.g18424"/>
</dbReference>
<protein>
    <submittedName>
        <fullName evidence="2">Uncharacterized protein</fullName>
    </submittedName>
</protein>
<reference evidence="2" key="1">
    <citation type="submission" date="2022-11" db="UniProtKB">
        <authorList>
            <consortium name="WormBaseParasite"/>
        </authorList>
    </citation>
    <scope>IDENTIFICATION</scope>
</reference>
<organism evidence="1 2">
    <name type="scientific">Romanomermis culicivorax</name>
    <name type="common">Nematode worm</name>
    <dbReference type="NCBI Taxonomy" id="13658"/>
    <lineage>
        <taxon>Eukaryota</taxon>
        <taxon>Metazoa</taxon>
        <taxon>Ecdysozoa</taxon>
        <taxon>Nematoda</taxon>
        <taxon>Enoplea</taxon>
        <taxon>Dorylaimia</taxon>
        <taxon>Mermithida</taxon>
        <taxon>Mermithoidea</taxon>
        <taxon>Mermithidae</taxon>
        <taxon>Romanomermis</taxon>
    </lineage>
</organism>
<dbReference type="Proteomes" id="UP000887565">
    <property type="component" value="Unplaced"/>
</dbReference>
<evidence type="ECO:0000313" key="2">
    <source>
        <dbReference type="WBParaSite" id="nRc.2.0.1.t18424-RA"/>
    </source>
</evidence>
<name>A0A915IWH0_ROMCU</name>